<gene>
    <name evidence="2" type="ORF">C7Y72_00430</name>
</gene>
<dbReference type="Pfam" id="PF18614">
    <property type="entry name" value="RNase_II_C_S1"/>
    <property type="match status" value="1"/>
</dbReference>
<evidence type="ECO:0000313" key="3">
    <source>
        <dbReference type="Proteomes" id="UP000240739"/>
    </source>
</evidence>
<feature type="domain" description="RNB" evidence="1">
    <location>
        <begin position="46"/>
        <end position="365"/>
    </location>
</feature>
<dbReference type="InterPro" id="IPR040596">
    <property type="entry name" value="RNase_II_C_S1"/>
</dbReference>
<proteinExistence type="predicted"/>
<dbReference type="GO" id="GO:0000175">
    <property type="term" value="F:3'-5'-RNA exonuclease activity"/>
    <property type="evidence" value="ECO:0007669"/>
    <property type="project" value="TreeGrafter"/>
</dbReference>
<dbReference type="AlphaFoldDB" id="A0A2T4UG97"/>
<dbReference type="InterPro" id="IPR050180">
    <property type="entry name" value="RNR_Ribonuclease"/>
</dbReference>
<reference evidence="2 3" key="1">
    <citation type="submission" date="2018-03" db="EMBL/GenBank/DDBJ databases">
        <title>Aquarubrobacter algicola gen. nov., sp. nov., a novel actinobacterium isolated from shallow eutrophic lake during the end of cyanobacterial harmful algal blooms.</title>
        <authorList>
            <person name="Chun S.J."/>
        </authorList>
    </citation>
    <scope>NUCLEOTIDE SEQUENCE [LARGE SCALE GENOMIC DNA]</scope>
    <source>
        <strain evidence="2 3">Seoho-28</strain>
    </source>
</reference>
<dbReference type="GO" id="GO:0006402">
    <property type="term" value="P:mRNA catabolic process"/>
    <property type="evidence" value="ECO:0007669"/>
    <property type="project" value="TreeGrafter"/>
</dbReference>
<organism evidence="2 3">
    <name type="scientific">Paraconexibacter algicola</name>
    <dbReference type="NCBI Taxonomy" id="2133960"/>
    <lineage>
        <taxon>Bacteria</taxon>
        <taxon>Bacillati</taxon>
        <taxon>Actinomycetota</taxon>
        <taxon>Thermoleophilia</taxon>
        <taxon>Solirubrobacterales</taxon>
        <taxon>Paraconexibacteraceae</taxon>
        <taxon>Paraconexibacter</taxon>
    </lineage>
</organism>
<dbReference type="InterPro" id="IPR012340">
    <property type="entry name" value="NA-bd_OB-fold"/>
</dbReference>
<dbReference type="SUPFAM" id="SSF50249">
    <property type="entry name" value="Nucleic acid-binding proteins"/>
    <property type="match status" value="1"/>
</dbReference>
<dbReference type="OrthoDB" id="5800376at2"/>
<protein>
    <submittedName>
        <fullName evidence="2">Ribonuclease II</fullName>
    </submittedName>
</protein>
<dbReference type="PANTHER" id="PTHR23355">
    <property type="entry name" value="RIBONUCLEASE"/>
    <property type="match status" value="1"/>
</dbReference>
<dbReference type="Proteomes" id="UP000240739">
    <property type="component" value="Unassembled WGS sequence"/>
</dbReference>
<keyword evidence="3" id="KW-1185">Reference proteome</keyword>
<comment type="caution">
    <text evidence="2">The sequence shown here is derived from an EMBL/GenBank/DDBJ whole genome shotgun (WGS) entry which is preliminary data.</text>
</comment>
<accession>A0A2T4UG97</accession>
<dbReference type="EMBL" id="PYYB01000001">
    <property type="protein sequence ID" value="PTL58219.1"/>
    <property type="molecule type" value="Genomic_DNA"/>
</dbReference>
<evidence type="ECO:0000313" key="2">
    <source>
        <dbReference type="EMBL" id="PTL58219.1"/>
    </source>
</evidence>
<dbReference type="GO" id="GO:0003723">
    <property type="term" value="F:RNA binding"/>
    <property type="evidence" value="ECO:0007669"/>
    <property type="project" value="InterPro"/>
</dbReference>
<dbReference type="SMART" id="SM00955">
    <property type="entry name" value="RNB"/>
    <property type="match status" value="1"/>
</dbReference>
<dbReference type="Pfam" id="PF00773">
    <property type="entry name" value="RNB"/>
    <property type="match status" value="1"/>
</dbReference>
<evidence type="ECO:0000259" key="1">
    <source>
        <dbReference type="SMART" id="SM00955"/>
    </source>
</evidence>
<dbReference type="PANTHER" id="PTHR23355:SF42">
    <property type="entry name" value="RIBONUCLEASE II, CHLOROPLASTIC_MITOCHONDRIAL"/>
    <property type="match status" value="1"/>
</dbReference>
<dbReference type="GO" id="GO:0000932">
    <property type="term" value="C:P-body"/>
    <property type="evidence" value="ECO:0007669"/>
    <property type="project" value="TreeGrafter"/>
</dbReference>
<dbReference type="InterPro" id="IPR001900">
    <property type="entry name" value="RNase_II/R"/>
</dbReference>
<dbReference type="RefSeq" id="WP_107566657.1">
    <property type="nucleotide sequence ID" value="NZ_PYYB01000001.1"/>
</dbReference>
<sequence length="468" mass="50087">MLRVPAPSTDLRAAFDAIRAELDVPLAFPAEVLAAAEEAVRAPLPARDLTDVPFFTIDPPGSMDLDQAMALERDGDGHRVQYAIADVPAFVALGSPLDAEARRRGVTIYAPDGRTPLHPPVLSEDAASLLPDRERPAFVWDLRLDGRGVVTSATVARARVRSRARHDYASVQATLDAGGAPEELVLLREIGERRIALERERGGAELPMPAQEIEEHDGRYALVYRPQVPVEDHNAQISLMTGSAAAQLMLDGGIGILRTMPPPAEEAVGQLRRQARALGVAWPDGVAHGAFLRSLDLARPEHVAIVHAARRLFRGAAYTAFDGTAPTGDDARHAGVAAPYAHVTAPLRRLVDRFGLLVCAALCAGEPVPEDLRAALPLLPDLMRAADRRASSVERACLDAVEAAVLAPRAGETFRGVVVGRDDRGAQVQLHDPAVVAPLEGDVQLGDELDVRLVEADVARRVVRFAAA</sequence>
<name>A0A2T4UG97_9ACTN</name>